<dbReference type="GeneID" id="25984865"/>
<evidence type="ECO:0000259" key="2">
    <source>
        <dbReference type="PROSITE" id="PS51229"/>
    </source>
</evidence>
<sequence>MALCSELGIDPSSDSVLFCLASDLGSKATGEWAKEPFVQGWLEIDPSLAKMKAALPGLRKKLNSNPAYFKKLTSALDMWNLFIPPALAATPSALSKLPPGAASSTQTDEPPAFDGDDLEMWLEFQRERGKAVSKDTWSLFIDFLRTIDKQYKEYDEEAAWPSTIDDFVEYARAKKA</sequence>
<reference evidence="3 4" key="1">
    <citation type="journal article" date="2012" name="Eukaryot. Cell">
        <title>Draft genome sequence of CBS 2479, the standard type strain of Trichosporon asahii.</title>
        <authorList>
            <person name="Yang R.Y."/>
            <person name="Li H.T."/>
            <person name="Zhu H."/>
            <person name="Zhou G.P."/>
            <person name="Wang M."/>
            <person name="Wang L."/>
        </authorList>
    </citation>
    <scope>NUCLEOTIDE SEQUENCE [LARGE SCALE GENOMIC DNA]</scope>
    <source>
        <strain evidence="4">ATCC 90039 / CBS 2479 / JCM 2466 / KCTC 7840 / NCYC 2677 / UAMH 7654</strain>
    </source>
</reference>
<dbReference type="PROSITE" id="PS51229">
    <property type="entry name" value="DCUN1"/>
    <property type="match status" value="1"/>
</dbReference>
<name>J5T7B0_TRIAS</name>
<dbReference type="VEuPathDB" id="FungiDB:A1Q1_01351"/>
<dbReference type="InterPro" id="IPR042460">
    <property type="entry name" value="DCN1-like_PONY"/>
</dbReference>
<dbReference type="PANTHER" id="PTHR12281">
    <property type="entry name" value="RP42 RELATED"/>
    <property type="match status" value="1"/>
</dbReference>
<dbReference type="Proteomes" id="UP000002748">
    <property type="component" value="Unassembled WGS sequence"/>
</dbReference>
<dbReference type="GO" id="GO:0031624">
    <property type="term" value="F:ubiquitin conjugating enzyme binding"/>
    <property type="evidence" value="ECO:0007669"/>
    <property type="project" value="TreeGrafter"/>
</dbReference>
<evidence type="ECO:0000256" key="1">
    <source>
        <dbReference type="RuleBase" id="RU410713"/>
    </source>
</evidence>
<dbReference type="GO" id="GO:0097602">
    <property type="term" value="F:cullin family protein binding"/>
    <property type="evidence" value="ECO:0007669"/>
    <property type="project" value="TreeGrafter"/>
</dbReference>
<dbReference type="AlphaFoldDB" id="J5T7B0"/>
<evidence type="ECO:0000313" key="4">
    <source>
        <dbReference type="Proteomes" id="UP000002748"/>
    </source>
</evidence>
<dbReference type="Gene3D" id="1.10.238.200">
    <property type="entry name" value="Cullin, PONY binding domain"/>
    <property type="match status" value="1"/>
</dbReference>
<comment type="caution">
    <text evidence="3">The sequence shown here is derived from an EMBL/GenBank/DDBJ whole genome shotgun (WGS) entry which is preliminary data.</text>
</comment>
<dbReference type="Gene3D" id="1.10.238.10">
    <property type="entry name" value="EF-hand"/>
    <property type="match status" value="1"/>
</dbReference>
<comment type="function">
    <text evidence="1">Neddylation of cullins play an essential role in the regulation of SCF-type complexes activity.</text>
</comment>
<dbReference type="InterPro" id="IPR014764">
    <property type="entry name" value="DCN-prot"/>
</dbReference>
<dbReference type="HOGENOM" id="CLU_047042_6_0_1"/>
<dbReference type="GO" id="GO:0045116">
    <property type="term" value="P:protein neddylation"/>
    <property type="evidence" value="ECO:0007669"/>
    <property type="project" value="TreeGrafter"/>
</dbReference>
<proteinExistence type="predicted"/>
<protein>
    <recommendedName>
        <fullName evidence="1">Defective in cullin neddylation protein</fullName>
    </recommendedName>
</protein>
<organism evidence="3 4">
    <name type="scientific">Trichosporon asahii var. asahii (strain ATCC 90039 / CBS 2479 / JCM 2466 / KCTC 7840 / NBRC 103889/ NCYC 2677 / UAMH 7654)</name>
    <name type="common">Yeast</name>
    <dbReference type="NCBI Taxonomy" id="1186058"/>
    <lineage>
        <taxon>Eukaryota</taxon>
        <taxon>Fungi</taxon>
        <taxon>Dikarya</taxon>
        <taxon>Basidiomycota</taxon>
        <taxon>Agaricomycotina</taxon>
        <taxon>Tremellomycetes</taxon>
        <taxon>Trichosporonales</taxon>
        <taxon>Trichosporonaceae</taxon>
        <taxon>Trichosporon</taxon>
    </lineage>
</organism>
<dbReference type="GO" id="GO:0000151">
    <property type="term" value="C:ubiquitin ligase complex"/>
    <property type="evidence" value="ECO:0007669"/>
    <property type="project" value="TreeGrafter"/>
</dbReference>
<gene>
    <name evidence="3" type="ORF">A1Q1_01351</name>
</gene>
<dbReference type="RefSeq" id="XP_014179865.1">
    <property type="nucleotide sequence ID" value="XM_014324390.1"/>
</dbReference>
<dbReference type="InterPro" id="IPR005176">
    <property type="entry name" value="PONY_dom"/>
</dbReference>
<dbReference type="PANTHER" id="PTHR12281:SF31">
    <property type="entry name" value="DCN1-LIKE PROTEIN 3"/>
    <property type="match status" value="1"/>
</dbReference>
<dbReference type="EMBL" id="ALBS01000169">
    <property type="protein sequence ID" value="EJT49546.1"/>
    <property type="molecule type" value="Genomic_DNA"/>
</dbReference>
<dbReference type="Pfam" id="PF03556">
    <property type="entry name" value="Cullin_binding"/>
    <property type="match status" value="1"/>
</dbReference>
<evidence type="ECO:0000313" key="3">
    <source>
        <dbReference type="EMBL" id="EJT49546.1"/>
    </source>
</evidence>
<dbReference type="GO" id="GO:0032182">
    <property type="term" value="F:ubiquitin-like protein binding"/>
    <property type="evidence" value="ECO:0007669"/>
    <property type="project" value="TreeGrafter"/>
</dbReference>
<dbReference type="OrthoDB" id="27198at2759"/>
<accession>J5T7B0</accession>
<feature type="domain" description="DCUN1" evidence="2">
    <location>
        <begin position="1"/>
        <end position="172"/>
    </location>
</feature>
<dbReference type="KEGG" id="tasa:A1Q1_01351"/>